<evidence type="ECO:0000313" key="9">
    <source>
        <dbReference type="EMBL" id="SEM32540.1"/>
    </source>
</evidence>
<dbReference type="InterPro" id="IPR013783">
    <property type="entry name" value="Ig-like_fold"/>
</dbReference>
<keyword evidence="4" id="KW-0572">Peptidoglycan-anchor</keyword>
<evidence type="ECO:0000256" key="4">
    <source>
        <dbReference type="ARBA" id="ARBA00023088"/>
    </source>
</evidence>
<evidence type="ECO:0000256" key="1">
    <source>
        <dbReference type="ARBA" id="ARBA00022512"/>
    </source>
</evidence>
<evidence type="ECO:0000256" key="2">
    <source>
        <dbReference type="ARBA" id="ARBA00022525"/>
    </source>
</evidence>
<keyword evidence="6" id="KW-0812">Transmembrane</keyword>
<feature type="chain" id="PRO_5047192785" evidence="7">
    <location>
        <begin position="28"/>
        <end position="392"/>
    </location>
</feature>
<feature type="signal peptide" evidence="7">
    <location>
        <begin position="1"/>
        <end position="27"/>
    </location>
</feature>
<keyword evidence="2" id="KW-0964">Secreted</keyword>
<keyword evidence="6" id="KW-0472">Membrane</keyword>
<evidence type="ECO:0000259" key="8">
    <source>
        <dbReference type="PROSITE" id="PS50847"/>
    </source>
</evidence>
<keyword evidence="6" id="KW-1133">Transmembrane helix</keyword>
<evidence type="ECO:0000256" key="6">
    <source>
        <dbReference type="SAM" id="Phobius"/>
    </source>
</evidence>
<dbReference type="Gene3D" id="2.60.40.10">
    <property type="entry name" value="Immunoglobulins"/>
    <property type="match status" value="1"/>
</dbReference>
<dbReference type="NCBIfam" id="TIGR01167">
    <property type="entry name" value="LPXTG_anchor"/>
    <property type="match status" value="1"/>
</dbReference>
<protein>
    <submittedName>
        <fullName evidence="9">LPXTG-motif cell wall anchor domain-containing protein</fullName>
    </submittedName>
</protein>
<name>A0ABY1A906_9LACO</name>
<organism evidence="9 10">
    <name type="scientific">Ligilactobacillus ruminis</name>
    <dbReference type="NCBI Taxonomy" id="1623"/>
    <lineage>
        <taxon>Bacteria</taxon>
        <taxon>Bacillati</taxon>
        <taxon>Bacillota</taxon>
        <taxon>Bacilli</taxon>
        <taxon>Lactobacillales</taxon>
        <taxon>Lactobacillaceae</taxon>
        <taxon>Ligilactobacillus</taxon>
    </lineage>
</organism>
<dbReference type="InterPro" id="IPR019931">
    <property type="entry name" value="LPXTG_anchor"/>
</dbReference>
<evidence type="ECO:0000313" key="10">
    <source>
        <dbReference type="Proteomes" id="UP000182089"/>
    </source>
</evidence>
<dbReference type="PROSITE" id="PS50847">
    <property type="entry name" value="GRAM_POS_ANCHORING"/>
    <property type="match status" value="1"/>
</dbReference>
<keyword evidence="3 7" id="KW-0732">Signal</keyword>
<sequence>MKKILKFILLTFASLMFVLHCNNLARASTSDEVHLTMGFSNLDSTSQLADQKLTLPRYQIYGLNQASLKRFDQADSDEKLCQTALKAIKEDKITVLASLKPQSLSETMDLIVPKYAGYLVIAADNDGNPTTSTDANTTSVPSVISTDDSSETDSSGLTHYQVYAKYSVTTRKPYFFKYGKNAAGTLPLEGAKFVIYRLNNAGEELYLNKEGEFVKSISALENSDIVKFTSNSAGLVLYDGATLANGTYYFKEVQAPSGYTISKAAQKIKIEITDSQIKVNDTVLDQLYDGSLTDATVKKALPRVYNEKKPTTPKTPSKVIRTILGMLPHTGSSVEKKIADASPDEDIGNLWGMLPQTGEAKSFAFWLGLGIVIICLIRLFIIFKKKRKHEER</sequence>
<keyword evidence="1" id="KW-0134">Cell wall</keyword>
<comment type="caution">
    <text evidence="9">The sequence shown here is derived from an EMBL/GenBank/DDBJ whole genome shotgun (WGS) entry which is preliminary data.</text>
</comment>
<evidence type="ECO:0000256" key="5">
    <source>
        <dbReference type="SAM" id="MobiDB-lite"/>
    </source>
</evidence>
<feature type="domain" description="Gram-positive cocci surface proteins LPxTG" evidence="8">
    <location>
        <begin position="354"/>
        <end position="392"/>
    </location>
</feature>
<dbReference type="Pfam" id="PF17802">
    <property type="entry name" value="SpaA"/>
    <property type="match status" value="1"/>
</dbReference>
<accession>A0ABY1A906</accession>
<evidence type="ECO:0000256" key="3">
    <source>
        <dbReference type="ARBA" id="ARBA00022729"/>
    </source>
</evidence>
<gene>
    <name evidence="9" type="ORF">SAMN05216431_10195</name>
</gene>
<dbReference type="EMBL" id="FOCC01000001">
    <property type="protein sequence ID" value="SEM32540.1"/>
    <property type="molecule type" value="Genomic_DNA"/>
</dbReference>
<evidence type="ECO:0000256" key="7">
    <source>
        <dbReference type="SAM" id="SignalP"/>
    </source>
</evidence>
<proteinExistence type="predicted"/>
<dbReference type="InterPro" id="IPR041033">
    <property type="entry name" value="SpaA_PFL_dom_1"/>
</dbReference>
<feature type="compositionally biased region" description="Polar residues" evidence="5">
    <location>
        <begin position="130"/>
        <end position="144"/>
    </location>
</feature>
<feature type="transmembrane region" description="Helical" evidence="6">
    <location>
        <begin position="363"/>
        <end position="383"/>
    </location>
</feature>
<dbReference type="Proteomes" id="UP000182089">
    <property type="component" value="Unassembled WGS sequence"/>
</dbReference>
<feature type="region of interest" description="Disordered" evidence="5">
    <location>
        <begin position="130"/>
        <end position="150"/>
    </location>
</feature>
<reference evidence="9 10" key="1">
    <citation type="submission" date="2016-10" db="EMBL/GenBank/DDBJ databases">
        <authorList>
            <person name="Varghese N."/>
            <person name="Submissions S."/>
        </authorList>
    </citation>
    <scope>NUCLEOTIDE SEQUENCE [LARGE SCALE GENOMIC DNA]</scope>
    <source>
        <strain evidence="9 10">WC1T17</strain>
    </source>
</reference>